<dbReference type="EMBL" id="GBXM01067904">
    <property type="protein sequence ID" value="JAH40673.1"/>
    <property type="molecule type" value="Transcribed_RNA"/>
</dbReference>
<name>A0A0E9T1X4_ANGAN</name>
<dbReference type="EMBL" id="GBXM01076564">
    <property type="protein sequence ID" value="JAH32013.1"/>
    <property type="molecule type" value="Transcribed_RNA"/>
</dbReference>
<dbReference type="EMBL" id="GBXM01062987">
    <property type="protein sequence ID" value="JAH45590.1"/>
    <property type="molecule type" value="Transcribed_RNA"/>
</dbReference>
<sequence>MCVCDFAYHTVAILCIGCKRCDVTSHFAKYLGAVRWETKCGRA</sequence>
<organism evidence="1">
    <name type="scientific">Anguilla anguilla</name>
    <name type="common">European freshwater eel</name>
    <name type="synonym">Muraena anguilla</name>
    <dbReference type="NCBI Taxonomy" id="7936"/>
    <lineage>
        <taxon>Eukaryota</taxon>
        <taxon>Metazoa</taxon>
        <taxon>Chordata</taxon>
        <taxon>Craniata</taxon>
        <taxon>Vertebrata</taxon>
        <taxon>Euteleostomi</taxon>
        <taxon>Actinopterygii</taxon>
        <taxon>Neopterygii</taxon>
        <taxon>Teleostei</taxon>
        <taxon>Anguilliformes</taxon>
        <taxon>Anguillidae</taxon>
        <taxon>Anguilla</taxon>
    </lineage>
</organism>
<proteinExistence type="predicted"/>
<dbReference type="EMBL" id="GBXM01084067">
    <property type="protein sequence ID" value="JAH24510.1"/>
    <property type="molecule type" value="Transcribed_RNA"/>
</dbReference>
<dbReference type="EMBL" id="GBXM01079317">
    <property type="protein sequence ID" value="JAH29260.1"/>
    <property type="molecule type" value="Transcribed_RNA"/>
</dbReference>
<protein>
    <submittedName>
        <fullName evidence="1">Uncharacterized protein</fullName>
    </submittedName>
</protein>
<evidence type="ECO:0000313" key="1">
    <source>
        <dbReference type="EMBL" id="JAH46960.1"/>
    </source>
</evidence>
<dbReference type="AlphaFoldDB" id="A0A0E9T1X4"/>
<accession>A0A0E9T1X4</accession>
<dbReference type="EMBL" id="GBXM01061617">
    <property type="protein sequence ID" value="JAH46960.1"/>
    <property type="molecule type" value="Transcribed_RNA"/>
</dbReference>
<reference evidence="1" key="1">
    <citation type="submission" date="2014-11" db="EMBL/GenBank/DDBJ databases">
        <authorList>
            <person name="Amaro Gonzalez C."/>
        </authorList>
    </citation>
    <scope>NUCLEOTIDE SEQUENCE</scope>
</reference>
<reference evidence="1" key="2">
    <citation type="journal article" date="2015" name="Fish Shellfish Immunol.">
        <title>Early steps in the European eel (Anguilla anguilla)-Vibrio vulnificus interaction in the gills: Role of the RtxA13 toxin.</title>
        <authorList>
            <person name="Callol A."/>
            <person name="Pajuelo D."/>
            <person name="Ebbesson L."/>
            <person name="Teles M."/>
            <person name="MacKenzie S."/>
            <person name="Amaro C."/>
        </authorList>
    </citation>
    <scope>NUCLEOTIDE SEQUENCE</scope>
</reference>